<dbReference type="EMBL" id="CP121682">
    <property type="protein sequence ID" value="WGD40084.1"/>
    <property type="molecule type" value="Genomic_DNA"/>
</dbReference>
<protein>
    <submittedName>
        <fullName evidence="2">Uncharacterized protein</fullName>
    </submittedName>
</protein>
<name>A0ABY8JVQ9_9ACTN</name>
<accession>A0ABY8JVQ9</accession>
<keyword evidence="3" id="KW-1185">Reference proteome</keyword>
<dbReference type="Proteomes" id="UP001216440">
    <property type="component" value="Chromosome"/>
</dbReference>
<reference evidence="2 3" key="1">
    <citation type="submission" date="2023-03" db="EMBL/GenBank/DDBJ databases">
        <authorList>
            <person name="Mo P."/>
        </authorList>
    </citation>
    <scope>NUCLEOTIDE SEQUENCE [LARGE SCALE GENOMIC DNA]</scope>
    <source>
        <strain evidence="2 3">HUAS 5</strain>
    </source>
</reference>
<proteinExistence type="predicted"/>
<evidence type="ECO:0000313" key="3">
    <source>
        <dbReference type="Proteomes" id="UP001216440"/>
    </source>
</evidence>
<dbReference type="RefSeq" id="WP_279333103.1">
    <property type="nucleotide sequence ID" value="NZ_CP121682.1"/>
</dbReference>
<gene>
    <name evidence="2" type="ORF">PYS65_08035</name>
</gene>
<organism evidence="2 3">
    <name type="scientific">Streptomyces cathayae</name>
    <dbReference type="NCBI Taxonomy" id="3031124"/>
    <lineage>
        <taxon>Bacteria</taxon>
        <taxon>Bacillati</taxon>
        <taxon>Actinomycetota</taxon>
        <taxon>Actinomycetes</taxon>
        <taxon>Kitasatosporales</taxon>
        <taxon>Streptomycetaceae</taxon>
        <taxon>Streptomyces</taxon>
    </lineage>
</organism>
<evidence type="ECO:0000256" key="1">
    <source>
        <dbReference type="SAM" id="MobiDB-lite"/>
    </source>
</evidence>
<feature type="region of interest" description="Disordered" evidence="1">
    <location>
        <begin position="1"/>
        <end position="22"/>
    </location>
</feature>
<evidence type="ECO:0000313" key="2">
    <source>
        <dbReference type="EMBL" id="WGD40084.1"/>
    </source>
</evidence>
<sequence>MGFCGWSARRRRPAGGEPESAAVPGAAADLDLLFTQVRQLRELAGDPEQAGDADRVYGFSIRWGAFLHGRLPRLVRYDRRGALGPAERDRFADLCAELRDVAPLAERLGLAVPRPDGERRR</sequence>